<organism evidence="1 2">
    <name type="scientific">Brassica napus</name>
    <name type="common">Rape</name>
    <dbReference type="NCBI Taxonomy" id="3708"/>
    <lineage>
        <taxon>Eukaryota</taxon>
        <taxon>Viridiplantae</taxon>
        <taxon>Streptophyta</taxon>
        <taxon>Embryophyta</taxon>
        <taxon>Tracheophyta</taxon>
        <taxon>Spermatophyta</taxon>
        <taxon>Magnoliopsida</taxon>
        <taxon>eudicotyledons</taxon>
        <taxon>Gunneridae</taxon>
        <taxon>Pentapetalae</taxon>
        <taxon>rosids</taxon>
        <taxon>malvids</taxon>
        <taxon>Brassicales</taxon>
        <taxon>Brassicaceae</taxon>
        <taxon>Brassiceae</taxon>
        <taxon>Brassica</taxon>
    </lineage>
</organism>
<dbReference type="PANTHER" id="PTHR34553">
    <property type="entry name" value="OS05G0597400 PROTEIN"/>
    <property type="match status" value="1"/>
</dbReference>
<keyword evidence="2" id="KW-1185">Reference proteome</keyword>
<gene>
    <name evidence="1" type="ORF">HID58_087401</name>
</gene>
<dbReference type="EMBL" id="JAGKQM010000019">
    <property type="protein sequence ID" value="KAH0859140.1"/>
    <property type="molecule type" value="Genomic_DNA"/>
</dbReference>
<dbReference type="Proteomes" id="UP000824890">
    <property type="component" value="Unassembled WGS sequence"/>
</dbReference>
<comment type="caution">
    <text evidence="1">The sequence shown here is derived from an EMBL/GenBank/DDBJ whole genome shotgun (WGS) entry which is preliminary data.</text>
</comment>
<sequence>MRNGEETKCVFPMTSLQIGDLQSYLSDLSIFMANKSKKIYILVDNRPWLNPGTRSAHFWKLMVTKLHKTLYCFIVFEVEWENVRGINYLNELQVGVREQLHKTLYGFIVLEVEWDNTDTSLAIEAKLI</sequence>
<accession>A0ABQ7XW40</accession>
<reference evidence="1 2" key="1">
    <citation type="submission" date="2021-05" db="EMBL/GenBank/DDBJ databases">
        <title>Genome Assembly of Synthetic Allotetraploid Brassica napus Reveals Homoeologous Exchanges between Subgenomes.</title>
        <authorList>
            <person name="Davis J.T."/>
        </authorList>
    </citation>
    <scope>NUCLEOTIDE SEQUENCE [LARGE SCALE GENOMIC DNA]</scope>
    <source>
        <strain evidence="2">cv. Da-Ae</strain>
        <tissue evidence="1">Seedling</tissue>
    </source>
</reference>
<evidence type="ECO:0000313" key="1">
    <source>
        <dbReference type="EMBL" id="KAH0859140.1"/>
    </source>
</evidence>
<name>A0ABQ7XW40_BRANA</name>
<evidence type="ECO:0000313" key="2">
    <source>
        <dbReference type="Proteomes" id="UP000824890"/>
    </source>
</evidence>
<proteinExistence type="predicted"/>
<protein>
    <submittedName>
        <fullName evidence="1">Uncharacterized protein</fullName>
    </submittedName>
</protein>
<dbReference type="PANTHER" id="PTHR34553:SF4">
    <property type="entry name" value="G1_S-SPECIFIC CYCLIN-E PROTEIN"/>
    <property type="match status" value="1"/>
</dbReference>